<evidence type="ECO:0000256" key="1">
    <source>
        <dbReference type="SAM" id="MobiDB-lite"/>
    </source>
</evidence>
<feature type="compositionally biased region" description="Polar residues" evidence="1">
    <location>
        <begin position="615"/>
        <end position="631"/>
    </location>
</feature>
<dbReference type="AlphaFoldDB" id="A0A7J7LTD8"/>
<sequence>MVPADGVSSTRHRKTVATEDIEEEEIGGGEGNKGNTGPSGPTNRSWENPRDYIDALIDSEKKWVNSVFKILGEGVSKVAEGMEDDNLVRMVQYAPKAKRAAKQATPIPKVASDTSRLKPWQIPTQAEKGKNKNKAVKVGKRRLREVIDSLELARGTKASLLPDNNKLKRNLEAINDTFEKRLEGQRFNHEMKEFIEDMGLDPITLQRLPDTQDPVVEDTLQAEGIEVDVADGGVRGGVEAPVVEGGAAGHYTKIAKLPPSIFEICHGLKPWVSYKRIGRVLGGLGSRWVFEFNMLGQEAYKEFKHVLLALIYGKDDQTSPVANEWVIIRRFEIAGLLSSVLRAYLIAYDPIFSMTLRYLISIHKGFCLRQGISSPISDLTERLLLEECDPPQVPQEILYEAPPFDEVDTQALAHAVEIKRQGVVDSLRFSKGNLFQAFQIAVKHSGAKIITNKEDDKYEFSLEIMELASKEMASEVVEEVDATDPKFLKLVKCGDHSGSLRIACFYLGPLAASNPILLKFLKETLLVLLKPNGDTPDNGIPFSVLASSLQVAMGRRLGVDELLLMKLMRATLHTHNEWFRLQMCKDRFEALLKIDSLKEIKTPLIIDDVSKKSTDNFTPRSSQMTRSSSNRMVEDGYSPTQVSSGDVIYDKTAILKVI</sequence>
<accession>A0A7J7LTD8</accession>
<dbReference type="OrthoDB" id="2415936at2759"/>
<comment type="caution">
    <text evidence="2">The sequence shown here is derived from an EMBL/GenBank/DDBJ whole genome shotgun (WGS) entry which is preliminary data.</text>
</comment>
<dbReference type="EMBL" id="JACGCM010002021">
    <property type="protein sequence ID" value="KAF6145931.1"/>
    <property type="molecule type" value="Genomic_DNA"/>
</dbReference>
<feature type="region of interest" description="Disordered" evidence="1">
    <location>
        <begin position="614"/>
        <end position="638"/>
    </location>
</feature>
<evidence type="ECO:0000313" key="3">
    <source>
        <dbReference type="Proteomes" id="UP000541444"/>
    </source>
</evidence>
<protein>
    <submittedName>
        <fullName evidence="2">Uncharacterized protein</fullName>
    </submittedName>
</protein>
<dbReference type="Proteomes" id="UP000541444">
    <property type="component" value="Unassembled WGS sequence"/>
</dbReference>
<reference evidence="2 3" key="1">
    <citation type="journal article" date="2020" name="IScience">
        <title>Genome Sequencing of the Endangered Kingdonia uniflora (Circaeasteraceae, Ranunculales) Reveals Potential Mechanisms of Evolutionary Specialization.</title>
        <authorList>
            <person name="Sun Y."/>
            <person name="Deng T."/>
            <person name="Zhang A."/>
            <person name="Moore M.J."/>
            <person name="Landis J.B."/>
            <person name="Lin N."/>
            <person name="Zhang H."/>
            <person name="Zhang X."/>
            <person name="Huang J."/>
            <person name="Zhang X."/>
            <person name="Sun H."/>
            <person name="Wang H."/>
        </authorList>
    </citation>
    <scope>NUCLEOTIDE SEQUENCE [LARGE SCALE GENOMIC DNA]</scope>
    <source>
        <strain evidence="2">TB1705</strain>
        <tissue evidence="2">Leaf</tissue>
    </source>
</reference>
<keyword evidence="3" id="KW-1185">Reference proteome</keyword>
<proteinExistence type="predicted"/>
<organism evidence="2 3">
    <name type="scientific">Kingdonia uniflora</name>
    <dbReference type="NCBI Taxonomy" id="39325"/>
    <lineage>
        <taxon>Eukaryota</taxon>
        <taxon>Viridiplantae</taxon>
        <taxon>Streptophyta</taxon>
        <taxon>Embryophyta</taxon>
        <taxon>Tracheophyta</taxon>
        <taxon>Spermatophyta</taxon>
        <taxon>Magnoliopsida</taxon>
        <taxon>Ranunculales</taxon>
        <taxon>Circaeasteraceae</taxon>
        <taxon>Kingdonia</taxon>
    </lineage>
</organism>
<gene>
    <name evidence="2" type="ORF">GIB67_007950</name>
</gene>
<evidence type="ECO:0000313" key="2">
    <source>
        <dbReference type="EMBL" id="KAF6145931.1"/>
    </source>
</evidence>
<feature type="non-terminal residue" evidence="2">
    <location>
        <position position="1"/>
    </location>
</feature>
<name>A0A7J7LTD8_9MAGN</name>
<feature type="region of interest" description="Disordered" evidence="1">
    <location>
        <begin position="1"/>
        <end position="48"/>
    </location>
</feature>